<comment type="function">
    <text evidence="8">Toxic component of a toxin-antitoxin (TA) system. An RNase.</text>
</comment>
<dbReference type="Proteomes" id="UP000419743">
    <property type="component" value="Unassembled WGS sequence"/>
</dbReference>
<dbReference type="CDD" id="cd18731">
    <property type="entry name" value="PIN_NgFitB-like"/>
    <property type="match status" value="1"/>
</dbReference>
<dbReference type="PANTHER" id="PTHR33653:SF1">
    <property type="entry name" value="RIBONUCLEASE VAPC2"/>
    <property type="match status" value="1"/>
</dbReference>
<dbReference type="AlphaFoldDB" id="A0A7M4DHW4"/>
<keyword evidence="5 8" id="KW-0378">Hydrolase</keyword>
<evidence type="ECO:0000259" key="9">
    <source>
        <dbReference type="Pfam" id="PF01850"/>
    </source>
</evidence>
<sequence length="142" mass="14789">MIILDTNVISEAMRGPRAAPVVLTWIRDLPEQPVTTVVNRAEILAGIALLPDGAGKERLAAGAEAAFDSLGACLPLLQECASEYAEIVASRRALSRPIGGMDALIASIARVSGAGLATRDVRDFEGLGIVLIDPCREIGTPG</sequence>
<dbReference type="GO" id="GO:0004540">
    <property type="term" value="F:RNA nuclease activity"/>
    <property type="evidence" value="ECO:0007669"/>
    <property type="project" value="InterPro"/>
</dbReference>
<dbReference type="GO" id="GO:0090729">
    <property type="term" value="F:toxin activity"/>
    <property type="evidence" value="ECO:0007669"/>
    <property type="project" value="UniProtKB-KW"/>
</dbReference>
<dbReference type="GO" id="GO:0000287">
    <property type="term" value="F:magnesium ion binding"/>
    <property type="evidence" value="ECO:0007669"/>
    <property type="project" value="UniProtKB-UniRule"/>
</dbReference>
<keyword evidence="3 8" id="KW-0540">Nuclease</keyword>
<keyword evidence="6 8" id="KW-0460">Magnesium</keyword>
<comment type="cofactor">
    <cofactor evidence="1 8">
        <name>Mg(2+)</name>
        <dbReference type="ChEBI" id="CHEBI:18420"/>
    </cofactor>
</comment>
<dbReference type="RefSeq" id="WP_156740530.1">
    <property type="nucleotide sequence ID" value="NZ_CACRYJ010000024.1"/>
</dbReference>
<dbReference type="InterPro" id="IPR022907">
    <property type="entry name" value="VapC_family"/>
</dbReference>
<feature type="domain" description="PIN" evidence="9">
    <location>
        <begin position="2"/>
        <end position="124"/>
    </location>
</feature>
<evidence type="ECO:0000256" key="1">
    <source>
        <dbReference type="ARBA" id="ARBA00001946"/>
    </source>
</evidence>
<dbReference type="Pfam" id="PF01850">
    <property type="entry name" value="PIN"/>
    <property type="match status" value="1"/>
</dbReference>
<evidence type="ECO:0000256" key="8">
    <source>
        <dbReference type="HAMAP-Rule" id="MF_00265"/>
    </source>
</evidence>
<keyword evidence="2 8" id="KW-1277">Toxin-antitoxin system</keyword>
<gene>
    <name evidence="10" type="primary">fitB_1</name>
    <name evidence="8" type="synonym">vapC</name>
    <name evidence="10" type="ORF">HALOF300_01715</name>
</gene>
<evidence type="ECO:0000313" key="10">
    <source>
        <dbReference type="EMBL" id="VZO36511.1"/>
    </source>
</evidence>
<proteinExistence type="inferred from homology"/>
<dbReference type="HAMAP" id="MF_00265">
    <property type="entry name" value="VapC_Nob1"/>
    <property type="match status" value="1"/>
</dbReference>
<dbReference type="SUPFAM" id="SSF88723">
    <property type="entry name" value="PIN domain-like"/>
    <property type="match status" value="1"/>
</dbReference>
<comment type="caution">
    <text evidence="10">The sequence shown here is derived from an EMBL/GenBank/DDBJ whole genome shotgun (WGS) entry which is preliminary data.</text>
</comment>
<comment type="similarity">
    <text evidence="7 8">Belongs to the PINc/VapC protein family.</text>
</comment>
<name>A0A7M4DHW4_9MICO</name>
<evidence type="ECO:0000256" key="7">
    <source>
        <dbReference type="ARBA" id="ARBA00038093"/>
    </source>
</evidence>
<evidence type="ECO:0000256" key="4">
    <source>
        <dbReference type="ARBA" id="ARBA00022723"/>
    </source>
</evidence>
<evidence type="ECO:0000256" key="5">
    <source>
        <dbReference type="ARBA" id="ARBA00022801"/>
    </source>
</evidence>
<protein>
    <recommendedName>
        <fullName evidence="8">Ribonuclease VapC</fullName>
        <shortName evidence="8">RNase VapC</shortName>
        <ecNumber evidence="8">3.1.-.-</ecNumber>
    </recommendedName>
    <alternativeName>
        <fullName evidence="8">Toxin VapC</fullName>
    </alternativeName>
</protein>
<dbReference type="InterPro" id="IPR029060">
    <property type="entry name" value="PIN-like_dom_sf"/>
</dbReference>
<evidence type="ECO:0000256" key="6">
    <source>
        <dbReference type="ARBA" id="ARBA00022842"/>
    </source>
</evidence>
<evidence type="ECO:0000313" key="11">
    <source>
        <dbReference type="Proteomes" id="UP000419743"/>
    </source>
</evidence>
<dbReference type="InterPro" id="IPR050556">
    <property type="entry name" value="Type_II_TA_system_RNase"/>
</dbReference>
<evidence type="ECO:0000256" key="2">
    <source>
        <dbReference type="ARBA" id="ARBA00022649"/>
    </source>
</evidence>
<organism evidence="10 11">
    <name type="scientific">Occultella aeris</name>
    <dbReference type="NCBI Taxonomy" id="2761496"/>
    <lineage>
        <taxon>Bacteria</taxon>
        <taxon>Bacillati</taxon>
        <taxon>Actinomycetota</taxon>
        <taxon>Actinomycetes</taxon>
        <taxon>Micrococcales</taxon>
        <taxon>Ruaniaceae</taxon>
        <taxon>Occultella</taxon>
    </lineage>
</organism>
<reference evidence="10 11" key="1">
    <citation type="submission" date="2019-11" db="EMBL/GenBank/DDBJ databases">
        <authorList>
            <person name="Criscuolo A."/>
        </authorList>
    </citation>
    <scope>NUCLEOTIDE SEQUENCE [LARGE SCALE GENOMIC DNA]</scope>
    <source>
        <strain evidence="10">CIP111667</strain>
    </source>
</reference>
<dbReference type="EC" id="3.1.-.-" evidence="8"/>
<dbReference type="GO" id="GO:0016787">
    <property type="term" value="F:hydrolase activity"/>
    <property type="evidence" value="ECO:0007669"/>
    <property type="project" value="UniProtKB-KW"/>
</dbReference>
<dbReference type="Gene3D" id="3.40.50.1010">
    <property type="entry name" value="5'-nuclease"/>
    <property type="match status" value="1"/>
</dbReference>
<keyword evidence="4 8" id="KW-0479">Metal-binding</keyword>
<accession>A0A7M4DHW4</accession>
<feature type="binding site" evidence="8">
    <location>
        <position position="5"/>
    </location>
    <ligand>
        <name>Mg(2+)</name>
        <dbReference type="ChEBI" id="CHEBI:18420"/>
    </ligand>
</feature>
<keyword evidence="11" id="KW-1185">Reference proteome</keyword>
<dbReference type="EMBL" id="CACRYJ010000024">
    <property type="protein sequence ID" value="VZO36511.1"/>
    <property type="molecule type" value="Genomic_DNA"/>
</dbReference>
<keyword evidence="8" id="KW-0800">Toxin</keyword>
<dbReference type="PANTHER" id="PTHR33653">
    <property type="entry name" value="RIBONUCLEASE VAPC2"/>
    <property type="match status" value="1"/>
</dbReference>
<evidence type="ECO:0000256" key="3">
    <source>
        <dbReference type="ARBA" id="ARBA00022722"/>
    </source>
</evidence>
<dbReference type="InterPro" id="IPR002716">
    <property type="entry name" value="PIN_dom"/>
</dbReference>
<feature type="binding site" evidence="8">
    <location>
        <position position="102"/>
    </location>
    <ligand>
        <name>Mg(2+)</name>
        <dbReference type="ChEBI" id="CHEBI:18420"/>
    </ligand>
</feature>